<reference evidence="1 2" key="1">
    <citation type="submission" date="2019-05" db="EMBL/GenBank/DDBJ databases">
        <title>Another draft genome of Portunus trituberculatus and its Hox gene families provides insights of decapod evolution.</title>
        <authorList>
            <person name="Jeong J.-H."/>
            <person name="Song I."/>
            <person name="Kim S."/>
            <person name="Choi T."/>
            <person name="Kim D."/>
            <person name="Ryu S."/>
            <person name="Kim W."/>
        </authorList>
    </citation>
    <scope>NUCLEOTIDE SEQUENCE [LARGE SCALE GENOMIC DNA]</scope>
    <source>
        <tissue evidence="1">Muscle</tissue>
    </source>
</reference>
<comment type="caution">
    <text evidence="1">The sequence shown here is derived from an EMBL/GenBank/DDBJ whole genome shotgun (WGS) entry which is preliminary data.</text>
</comment>
<evidence type="ECO:0000313" key="1">
    <source>
        <dbReference type="EMBL" id="MPC87813.1"/>
    </source>
</evidence>
<organism evidence="1 2">
    <name type="scientific">Portunus trituberculatus</name>
    <name type="common">Swimming crab</name>
    <name type="synonym">Neptunus trituberculatus</name>
    <dbReference type="NCBI Taxonomy" id="210409"/>
    <lineage>
        <taxon>Eukaryota</taxon>
        <taxon>Metazoa</taxon>
        <taxon>Ecdysozoa</taxon>
        <taxon>Arthropoda</taxon>
        <taxon>Crustacea</taxon>
        <taxon>Multicrustacea</taxon>
        <taxon>Malacostraca</taxon>
        <taxon>Eumalacostraca</taxon>
        <taxon>Eucarida</taxon>
        <taxon>Decapoda</taxon>
        <taxon>Pleocyemata</taxon>
        <taxon>Brachyura</taxon>
        <taxon>Eubrachyura</taxon>
        <taxon>Portunoidea</taxon>
        <taxon>Portunidae</taxon>
        <taxon>Portuninae</taxon>
        <taxon>Portunus</taxon>
    </lineage>
</organism>
<gene>
    <name evidence="1" type="ORF">E2C01_082690</name>
</gene>
<dbReference type="EMBL" id="VSRR010075680">
    <property type="protein sequence ID" value="MPC87813.1"/>
    <property type="molecule type" value="Genomic_DNA"/>
</dbReference>
<keyword evidence="2" id="KW-1185">Reference proteome</keyword>
<protein>
    <submittedName>
        <fullName evidence="1">Uncharacterized protein</fullName>
    </submittedName>
</protein>
<dbReference type="Proteomes" id="UP000324222">
    <property type="component" value="Unassembled WGS sequence"/>
</dbReference>
<dbReference type="AlphaFoldDB" id="A0A5B7IZY5"/>
<sequence>MIRTSQCATTITTTTIPTATTSSHWAAYFITSPDTQRQESPYIFKIFSMQNHATPRPLFWCALASRCRGRQGGRGVEAGSVRRSTRLTTSSILFCHQRPGKHNGG</sequence>
<name>A0A5B7IZY5_PORTR</name>
<proteinExistence type="predicted"/>
<accession>A0A5B7IZY5</accession>
<evidence type="ECO:0000313" key="2">
    <source>
        <dbReference type="Proteomes" id="UP000324222"/>
    </source>
</evidence>